<dbReference type="Proteomes" id="UP001558713">
    <property type="component" value="Unassembled WGS sequence"/>
</dbReference>
<evidence type="ECO:0000313" key="2">
    <source>
        <dbReference type="EMBL" id="KAL1191737.1"/>
    </source>
</evidence>
<evidence type="ECO:0000259" key="1">
    <source>
        <dbReference type="Pfam" id="PF25597"/>
    </source>
</evidence>
<protein>
    <submittedName>
        <fullName evidence="2">Retrovirus-related Pol polyprotein from transposon TNT 1-94</fullName>
    </submittedName>
</protein>
<sequence length="95" mass="10993">MAPEEAWSGVKPVVGYFRVFGCIGYVHIPDQKKSKLHDKSKKCVFLGVSDESKAWRLYDPTVKKIVISKDVVFDEDKSWNWDQTDARSKEVVTWK</sequence>
<accession>A0ABD0ZAM8</accession>
<dbReference type="InterPro" id="IPR057670">
    <property type="entry name" value="SH3_retrovirus"/>
</dbReference>
<dbReference type="EMBL" id="JBANAX010000843">
    <property type="protein sequence ID" value="KAL1191737.1"/>
    <property type="molecule type" value="Genomic_DNA"/>
</dbReference>
<organism evidence="2 3">
    <name type="scientific">Cardamine amara subsp. amara</name>
    <dbReference type="NCBI Taxonomy" id="228776"/>
    <lineage>
        <taxon>Eukaryota</taxon>
        <taxon>Viridiplantae</taxon>
        <taxon>Streptophyta</taxon>
        <taxon>Embryophyta</taxon>
        <taxon>Tracheophyta</taxon>
        <taxon>Spermatophyta</taxon>
        <taxon>Magnoliopsida</taxon>
        <taxon>eudicotyledons</taxon>
        <taxon>Gunneridae</taxon>
        <taxon>Pentapetalae</taxon>
        <taxon>rosids</taxon>
        <taxon>malvids</taxon>
        <taxon>Brassicales</taxon>
        <taxon>Brassicaceae</taxon>
        <taxon>Cardamineae</taxon>
        <taxon>Cardamine</taxon>
    </lineage>
</organism>
<comment type="caution">
    <text evidence="2">The sequence shown here is derived from an EMBL/GenBank/DDBJ whole genome shotgun (WGS) entry which is preliminary data.</text>
</comment>
<reference evidence="2 3" key="1">
    <citation type="submission" date="2024-04" db="EMBL/GenBank/DDBJ databases">
        <title>Genome assembly C_amara_ONT_v2.</title>
        <authorList>
            <person name="Yant L."/>
            <person name="Moore C."/>
            <person name="Slenker M."/>
        </authorList>
    </citation>
    <scope>NUCLEOTIDE SEQUENCE [LARGE SCALE GENOMIC DNA]</scope>
    <source>
        <tissue evidence="2">Leaf</tissue>
    </source>
</reference>
<dbReference type="AlphaFoldDB" id="A0ABD0ZAM8"/>
<evidence type="ECO:0000313" key="3">
    <source>
        <dbReference type="Proteomes" id="UP001558713"/>
    </source>
</evidence>
<dbReference type="Pfam" id="PF25597">
    <property type="entry name" value="SH3_retrovirus"/>
    <property type="match status" value="1"/>
</dbReference>
<proteinExistence type="predicted"/>
<keyword evidence="3" id="KW-1185">Reference proteome</keyword>
<name>A0ABD0ZAM8_CARAN</name>
<gene>
    <name evidence="2" type="ORF">V5N11_001520</name>
</gene>
<feature type="domain" description="Retroviral polymerase SH3-like" evidence="1">
    <location>
        <begin position="22"/>
        <end position="84"/>
    </location>
</feature>